<dbReference type="EMBL" id="QYZP01000001">
    <property type="protein sequence ID" value="RJN32976.1"/>
    <property type="molecule type" value="Genomic_DNA"/>
</dbReference>
<keyword evidence="3" id="KW-1185">Reference proteome</keyword>
<evidence type="ECO:0000256" key="1">
    <source>
        <dbReference type="SAM" id="MobiDB-lite"/>
    </source>
</evidence>
<accession>A0A3A4F596</accession>
<organism evidence="2 3">
    <name type="scientific">Nesterenkonia natronophila</name>
    <dbReference type="NCBI Taxonomy" id="2174932"/>
    <lineage>
        <taxon>Bacteria</taxon>
        <taxon>Bacillati</taxon>
        <taxon>Actinomycetota</taxon>
        <taxon>Actinomycetes</taxon>
        <taxon>Micrococcales</taxon>
        <taxon>Micrococcaceae</taxon>
        <taxon>Nesterenkonia</taxon>
    </lineage>
</organism>
<proteinExistence type="predicted"/>
<dbReference type="SUPFAM" id="SSF56059">
    <property type="entry name" value="Glutathione synthetase ATP-binding domain-like"/>
    <property type="match status" value="1"/>
</dbReference>
<feature type="region of interest" description="Disordered" evidence="1">
    <location>
        <begin position="1"/>
        <end position="22"/>
    </location>
</feature>
<evidence type="ECO:0000313" key="2">
    <source>
        <dbReference type="EMBL" id="RJN32976.1"/>
    </source>
</evidence>
<comment type="caution">
    <text evidence="2">The sequence shown here is derived from an EMBL/GenBank/DDBJ whole genome shotgun (WGS) entry which is preliminary data.</text>
</comment>
<gene>
    <name evidence="2" type="ORF">D3250_03985</name>
</gene>
<dbReference type="Proteomes" id="UP000266615">
    <property type="component" value="Unassembled WGS sequence"/>
</dbReference>
<name>A0A3A4F596_9MICC</name>
<protein>
    <submittedName>
        <fullName evidence="2">Uncharacterized protein</fullName>
    </submittedName>
</protein>
<dbReference type="RefSeq" id="WP_119902020.1">
    <property type="nucleotide sequence ID" value="NZ_QYZP01000001.1"/>
</dbReference>
<reference evidence="2 3" key="1">
    <citation type="submission" date="2018-09" db="EMBL/GenBank/DDBJ databases">
        <title>Nesterenkonia natronophila sp. nov., an alkaliphilic actinobacteriume isolated from a soda lake, and emended description of the genus Nesterenkonia.</title>
        <authorList>
            <person name="Menes R.J."/>
            <person name="Iriarte A."/>
        </authorList>
    </citation>
    <scope>NUCLEOTIDE SEQUENCE [LARGE SCALE GENOMIC DNA]</scope>
    <source>
        <strain evidence="2 3">M8</strain>
    </source>
</reference>
<sequence length="365" mass="39643">MREEFGHTSVTDTERGAEGPTPLEQFILNHRELLREDPNTWAPVKSQTKLLLDAAEGRRLRVQKIGSTHVISRSGVRVGGVSDGVSTLVGHQALRATVSPELTRRCLALSDVPFLSAKTLHVSQAKSAAAFLDRTKRPVSILPSAGLAHGGLAVDLRTRDQLLQAWDRTSEAVSHMPTMRQQIEVETFLPWLPLRLFVVAEEVVAAVARLPLYAIGDGNRTLDQLAEAAVKRRNASEHLEPVKDADLRDLLDILLVEGQRVLPPEQVRLLTNDRRGQMGAGWSVDITNHIGPELTDLAVSGMWSVPGLGASAVDILTPSLAPEGQAVVSGVAPAAALREFRYPAYGRSQLPNRAIMQRIAALANN</sequence>
<dbReference type="OrthoDB" id="4960897at2"/>
<dbReference type="AlphaFoldDB" id="A0A3A4F596"/>
<evidence type="ECO:0000313" key="3">
    <source>
        <dbReference type="Proteomes" id="UP000266615"/>
    </source>
</evidence>
<feature type="compositionally biased region" description="Basic and acidic residues" evidence="1">
    <location>
        <begin position="1"/>
        <end position="17"/>
    </location>
</feature>